<gene>
    <name evidence="1" type="ORF">DSM107010_51300</name>
</gene>
<comment type="caution">
    <text evidence="1">The sequence shown here is derived from an EMBL/GenBank/DDBJ whole genome shotgun (WGS) entry which is preliminary data.</text>
</comment>
<name>A0AB37UE64_9CYAN</name>
<evidence type="ECO:0000313" key="1">
    <source>
        <dbReference type="EMBL" id="RUT06959.1"/>
    </source>
</evidence>
<evidence type="ECO:0000313" key="2">
    <source>
        <dbReference type="Proteomes" id="UP000282574"/>
    </source>
</evidence>
<dbReference type="EMBL" id="RSCK01000063">
    <property type="protein sequence ID" value="RUT06959.1"/>
    <property type="molecule type" value="Genomic_DNA"/>
</dbReference>
<dbReference type="NCBIfam" id="NF037965">
    <property type="entry name" value="HetZ_rel_2"/>
    <property type="match status" value="1"/>
</dbReference>
<accession>A0AB37UE64</accession>
<proteinExistence type="predicted"/>
<evidence type="ECO:0008006" key="3">
    <source>
        <dbReference type="Google" id="ProtNLM"/>
    </source>
</evidence>
<dbReference type="InterPro" id="IPR048033">
    <property type="entry name" value="HetZ-rel_2"/>
</dbReference>
<organism evidence="1 2">
    <name type="scientific">Chroococcidiopsis cubana SAG 39.79</name>
    <dbReference type="NCBI Taxonomy" id="388085"/>
    <lineage>
        <taxon>Bacteria</taxon>
        <taxon>Bacillati</taxon>
        <taxon>Cyanobacteriota</taxon>
        <taxon>Cyanophyceae</taxon>
        <taxon>Chroococcidiopsidales</taxon>
        <taxon>Chroococcidiopsidaceae</taxon>
        <taxon>Chroococcidiopsis</taxon>
    </lineage>
</organism>
<sequence>MVLLQTTEAQELEQAWRSRLASDCLSQSTATRESILRWLLGEDLARYDNLTSEQLEIAKQAISYRYSILQHFYLNVSPQRGYRHLIQRLASVPILRRKIRALVTQSCDRQRTVIDFLQEILHELLQRDRYMQQQVAWIAKCTSVPRLRNLLLFASLEEYCLRPIRNQPLISYRIINYLHRSKRGGLTQLPKRDFVKLVSGEDLDRDSDSTFSWLDGEAIATYRETQAWETQQVLRHAVRAELSRYLEAKVDTAAVQWLQLYLQGWTQQAIATHLNLDVCSVYRLREKVVYHALRNFVRQNQPLVRSWLEDAGETS</sequence>
<reference evidence="1 2" key="1">
    <citation type="journal article" date="2019" name="Genome Biol. Evol.">
        <title>Day and night: Metabolic profiles and evolutionary relationships of six axenic non-marine cyanobacteria.</title>
        <authorList>
            <person name="Will S.E."/>
            <person name="Henke P."/>
            <person name="Boedeker C."/>
            <person name="Huang S."/>
            <person name="Brinkmann H."/>
            <person name="Rohde M."/>
            <person name="Jarek M."/>
            <person name="Friedl T."/>
            <person name="Seufert S."/>
            <person name="Schumacher M."/>
            <person name="Overmann J."/>
            <person name="Neumann-Schaal M."/>
            <person name="Petersen J."/>
        </authorList>
    </citation>
    <scope>NUCLEOTIDE SEQUENCE [LARGE SCALE GENOMIC DNA]</scope>
    <source>
        <strain evidence="1 2">SAG 39.79</strain>
    </source>
</reference>
<dbReference type="RefSeq" id="WP_127024294.1">
    <property type="nucleotide sequence ID" value="NZ_JAVKZF010000004.1"/>
</dbReference>
<keyword evidence="2" id="KW-1185">Reference proteome</keyword>
<dbReference type="AlphaFoldDB" id="A0AB37UE64"/>
<dbReference type="Proteomes" id="UP000282574">
    <property type="component" value="Unassembled WGS sequence"/>
</dbReference>
<protein>
    <recommendedName>
        <fullName evidence="3">HTH luxR-type domain-containing protein</fullName>
    </recommendedName>
</protein>